<feature type="compositionally biased region" description="Acidic residues" evidence="1">
    <location>
        <begin position="392"/>
        <end position="419"/>
    </location>
</feature>
<name>A0A163BE02_DIDRA</name>
<dbReference type="AlphaFoldDB" id="A0A163BE02"/>
<feature type="compositionally biased region" description="Gly residues" evidence="1">
    <location>
        <begin position="337"/>
        <end position="346"/>
    </location>
</feature>
<feature type="compositionally biased region" description="Basic and acidic residues" evidence="1">
    <location>
        <begin position="312"/>
        <end position="335"/>
    </location>
</feature>
<feature type="region of interest" description="Disordered" evidence="1">
    <location>
        <begin position="312"/>
        <end position="460"/>
    </location>
</feature>
<reference evidence="2 3" key="1">
    <citation type="journal article" date="2016" name="Sci. Rep.">
        <title>Draft genome sequencing and secretome analysis of fungal phytopathogen Ascochyta rabiei provides insight into the necrotrophic effector repertoire.</title>
        <authorList>
            <person name="Verma S."/>
            <person name="Gazara R.K."/>
            <person name="Nizam S."/>
            <person name="Parween S."/>
            <person name="Chattopadhyay D."/>
            <person name="Verma P.K."/>
        </authorList>
    </citation>
    <scope>NUCLEOTIDE SEQUENCE [LARGE SCALE GENOMIC DNA]</scope>
    <source>
        <strain evidence="2 3">ArDII</strain>
    </source>
</reference>
<evidence type="ECO:0000313" key="2">
    <source>
        <dbReference type="EMBL" id="KZM21720.1"/>
    </source>
</evidence>
<dbReference type="EMBL" id="JYNV01000240">
    <property type="protein sequence ID" value="KZM21720.1"/>
    <property type="molecule type" value="Genomic_DNA"/>
</dbReference>
<gene>
    <name evidence="2" type="ORF">ST47_g7138</name>
</gene>
<accession>A0A163BE02</accession>
<dbReference type="Proteomes" id="UP000076837">
    <property type="component" value="Unassembled WGS sequence"/>
</dbReference>
<dbReference type="GO" id="GO:1990269">
    <property type="term" value="F:RNA polymerase II C-terminal domain phosphoserine binding"/>
    <property type="evidence" value="ECO:0007669"/>
    <property type="project" value="TreeGrafter"/>
</dbReference>
<feature type="compositionally biased region" description="Basic residues" evidence="1">
    <location>
        <begin position="362"/>
        <end position="371"/>
    </location>
</feature>
<feature type="region of interest" description="Disordered" evidence="1">
    <location>
        <begin position="210"/>
        <end position="231"/>
    </location>
</feature>
<evidence type="ECO:0000313" key="3">
    <source>
        <dbReference type="Proteomes" id="UP000076837"/>
    </source>
</evidence>
<dbReference type="GO" id="GO:0006368">
    <property type="term" value="P:transcription elongation by RNA polymerase II"/>
    <property type="evidence" value="ECO:0007669"/>
    <property type="project" value="InterPro"/>
</dbReference>
<dbReference type="PANTHER" id="PTHR23146">
    <property type="entry name" value="LEO1 PROTEIN"/>
    <property type="match status" value="1"/>
</dbReference>
<organism evidence="2 3">
    <name type="scientific">Didymella rabiei</name>
    <name type="common">Chickpea ascochyta blight fungus</name>
    <name type="synonym">Mycosphaerella rabiei</name>
    <dbReference type="NCBI Taxonomy" id="5454"/>
    <lineage>
        <taxon>Eukaryota</taxon>
        <taxon>Fungi</taxon>
        <taxon>Dikarya</taxon>
        <taxon>Ascomycota</taxon>
        <taxon>Pezizomycotina</taxon>
        <taxon>Dothideomycetes</taxon>
        <taxon>Pleosporomycetidae</taxon>
        <taxon>Pleosporales</taxon>
        <taxon>Pleosporineae</taxon>
        <taxon>Didymellaceae</taxon>
        <taxon>Ascochyta</taxon>
    </lineage>
</organism>
<feature type="region of interest" description="Disordered" evidence="1">
    <location>
        <begin position="1"/>
        <end position="93"/>
    </location>
</feature>
<dbReference type="GO" id="GO:0032968">
    <property type="term" value="P:positive regulation of transcription elongation by RNA polymerase II"/>
    <property type="evidence" value="ECO:0007669"/>
    <property type="project" value="TreeGrafter"/>
</dbReference>
<dbReference type="STRING" id="5454.A0A163BE02"/>
<sequence length="460" mass="50747">MSDAGSDAAKGLSDDEVGGPVAPAESENGGTPRDTVEENGLDDDDDDLFGDGGDADEEPAVEQRQLDDEELDSGDDEGRADRAPQAAEYEQEQQTLSFMETDLARHAVPEPSDGELYLLKVPRFLAFEPTAFNHKTFQPPTTDHHSKFAASEHFSAYDTAMSTIRWRRSPSNHAELQSNARVLRWSDGSLTLQLASDPTTQFDIDANALAPPQVNPKIPTPTSTKRSAKGDKESYTYLVAPYEEAQIMRVTNKFTTALSVVPATNLKDAALEKLQNDLAAAATRGRDEADQAISFVNVDEDPDLIRQREEATFKERQRQARAREKHAERQAERANRGAGGRTGGRTAGLSIGDLEDDDGAPRTKKPRAKTGLRRDWSDDEDYGRGAGRNREDDYDEEDDFIAASDEEPEIVEDDDDPDEGIMASPKRKSGGNDDDDDDDEVVPSNRTKRRRVVDDDEDDE</sequence>
<comment type="caution">
    <text evidence="2">The sequence shown here is derived from an EMBL/GenBank/DDBJ whole genome shotgun (WGS) entry which is preliminary data.</text>
</comment>
<dbReference type="PANTHER" id="PTHR23146:SF0">
    <property type="entry name" value="RNA POLYMERASE-ASSOCIATED PROTEIN LEO1"/>
    <property type="match status" value="1"/>
</dbReference>
<feature type="compositionally biased region" description="Acidic residues" evidence="1">
    <location>
        <begin position="37"/>
        <end position="60"/>
    </location>
</feature>
<dbReference type="GO" id="GO:0016593">
    <property type="term" value="C:Cdc73/Paf1 complex"/>
    <property type="evidence" value="ECO:0007669"/>
    <property type="project" value="InterPro"/>
</dbReference>
<proteinExistence type="predicted"/>
<dbReference type="Pfam" id="PF04004">
    <property type="entry name" value="Leo1"/>
    <property type="match status" value="1"/>
</dbReference>
<feature type="compositionally biased region" description="Low complexity" evidence="1">
    <location>
        <begin position="83"/>
        <end position="93"/>
    </location>
</feature>
<keyword evidence="3" id="KW-1185">Reference proteome</keyword>
<dbReference type="OrthoDB" id="20844at2759"/>
<feature type="compositionally biased region" description="Acidic residues" evidence="1">
    <location>
        <begin position="432"/>
        <end position="441"/>
    </location>
</feature>
<evidence type="ECO:0000256" key="1">
    <source>
        <dbReference type="SAM" id="MobiDB-lite"/>
    </source>
</evidence>
<dbReference type="InterPro" id="IPR007149">
    <property type="entry name" value="Leo1"/>
</dbReference>
<protein>
    <submittedName>
        <fullName evidence="2">Uncharacterized protein</fullName>
    </submittedName>
</protein>